<protein>
    <submittedName>
        <fullName evidence="2">Uncharacterized protein</fullName>
    </submittedName>
</protein>
<dbReference type="VEuPathDB" id="CryptoDB:Vbra_15626"/>
<evidence type="ECO:0000256" key="1">
    <source>
        <dbReference type="SAM" id="MobiDB-lite"/>
    </source>
</evidence>
<evidence type="ECO:0000313" key="2">
    <source>
        <dbReference type="EMBL" id="CEM14015.1"/>
    </source>
</evidence>
<proteinExistence type="predicted"/>
<dbReference type="AlphaFoldDB" id="A0A0G4FKW3"/>
<feature type="compositionally biased region" description="Basic and acidic residues" evidence="1">
    <location>
        <begin position="14"/>
        <end position="26"/>
    </location>
</feature>
<reference evidence="2 3" key="1">
    <citation type="submission" date="2014-11" db="EMBL/GenBank/DDBJ databases">
        <authorList>
            <person name="Zhu J."/>
            <person name="Qi W."/>
            <person name="Song R."/>
        </authorList>
    </citation>
    <scope>NUCLEOTIDE SEQUENCE [LARGE SCALE GENOMIC DNA]</scope>
</reference>
<accession>A0A0G4FKW3</accession>
<sequence>MQGAVLCRHASSHWTDRAHDTRRGEATDGGGRRLCVGSARGDRFTHPSTDTGSHNPFIKPTNERTNDTLDVLSSCCVVRALFGRRWASRRQSPPFPPSL</sequence>
<gene>
    <name evidence="2" type="ORF">Vbra_15626</name>
</gene>
<organism evidence="2 3">
    <name type="scientific">Vitrella brassicaformis (strain CCMP3155)</name>
    <dbReference type="NCBI Taxonomy" id="1169540"/>
    <lineage>
        <taxon>Eukaryota</taxon>
        <taxon>Sar</taxon>
        <taxon>Alveolata</taxon>
        <taxon>Colpodellida</taxon>
        <taxon>Vitrellaceae</taxon>
        <taxon>Vitrella</taxon>
    </lineage>
</organism>
<name>A0A0G4FKW3_VITBC</name>
<dbReference type="Proteomes" id="UP000041254">
    <property type="component" value="Unassembled WGS sequence"/>
</dbReference>
<feature type="region of interest" description="Disordered" evidence="1">
    <location>
        <begin position="1"/>
        <end position="63"/>
    </location>
</feature>
<evidence type="ECO:0000313" key="3">
    <source>
        <dbReference type="Proteomes" id="UP000041254"/>
    </source>
</evidence>
<keyword evidence="3" id="KW-1185">Reference proteome</keyword>
<dbReference type="EMBL" id="CDMY01000451">
    <property type="protein sequence ID" value="CEM14015.1"/>
    <property type="molecule type" value="Genomic_DNA"/>
</dbReference>
<dbReference type="InParanoid" id="A0A0G4FKW3"/>